<gene>
    <name evidence="2" type="ORF">G8O30_09210</name>
</gene>
<evidence type="ECO:0000259" key="1">
    <source>
        <dbReference type="SMART" id="SM00382"/>
    </source>
</evidence>
<dbReference type="Proteomes" id="UP000593626">
    <property type="component" value="Chromosome"/>
</dbReference>
<keyword evidence="2" id="KW-0547">Nucleotide-binding</keyword>
<proteinExistence type="predicted"/>
<dbReference type="GO" id="GO:0006260">
    <property type="term" value="P:DNA replication"/>
    <property type="evidence" value="ECO:0007669"/>
    <property type="project" value="TreeGrafter"/>
</dbReference>
<dbReference type="InterPro" id="IPR002611">
    <property type="entry name" value="IstB_ATP-bd"/>
</dbReference>
<sequence length="271" mass="31279">MSKSIAEVLQQLQNRVQTHSLETELAGSNQRPDVNCTKCEDRLGFIYRNEDGIEVWRKCDCINQFRVRKLMKSSHITEEFKRLSFKSFITEGKPQIIQDAFECAMFYGRDFQEIRSLRGNSVALLGQPGAGKTHLLTALSNALMKRYHAPVLYFPFVEGFNDLRDDFNALEEKIGHMKRVDVLFIDDLFKSAAGKPRATDWTIEQMYAVINHRYLNHLPILISSELTIGEITSIDEALGSRIYEMCRSYMVLIRGDKKQLNHRLEGMFDDV</sequence>
<dbReference type="InterPro" id="IPR027417">
    <property type="entry name" value="P-loop_NTPase"/>
</dbReference>
<dbReference type="AlphaFoldDB" id="A0A7S8CBU8"/>
<dbReference type="SMART" id="SM00382">
    <property type="entry name" value="AAA"/>
    <property type="match status" value="1"/>
</dbReference>
<evidence type="ECO:0000313" key="3">
    <source>
        <dbReference type="Proteomes" id="UP000593626"/>
    </source>
</evidence>
<reference evidence="2 3" key="1">
    <citation type="submission" date="2019-07" db="EMBL/GenBank/DDBJ databases">
        <title>Genome sequence of 2 isolates from Red Sea Mangroves.</title>
        <authorList>
            <person name="Sefrji F."/>
            <person name="Michoud G."/>
            <person name="Merlino G."/>
            <person name="Daffonchio D."/>
        </authorList>
    </citation>
    <scope>NUCLEOTIDE SEQUENCE [LARGE SCALE GENOMIC DNA]</scope>
    <source>
        <strain evidence="2 3">R1DC41</strain>
    </source>
</reference>
<dbReference type="Gene3D" id="3.40.50.300">
    <property type="entry name" value="P-loop containing nucleotide triphosphate hydrolases"/>
    <property type="match status" value="1"/>
</dbReference>
<dbReference type="FunFam" id="3.40.50.300:FF:002497">
    <property type="entry name" value="DNA replication protein"/>
    <property type="match status" value="1"/>
</dbReference>
<protein>
    <submittedName>
        <fullName evidence="2">ATP-binding protein</fullName>
    </submittedName>
</protein>
<name>A0A7S8CBU8_9BACI</name>
<feature type="domain" description="AAA+ ATPase" evidence="1">
    <location>
        <begin position="118"/>
        <end position="254"/>
    </location>
</feature>
<dbReference type="Pfam" id="PF01695">
    <property type="entry name" value="IstB_IS21"/>
    <property type="match status" value="1"/>
</dbReference>
<dbReference type="NCBIfam" id="NF005378">
    <property type="entry name" value="PRK06921.1"/>
    <property type="match status" value="1"/>
</dbReference>
<dbReference type="RefSeq" id="WP_239671800.1">
    <property type="nucleotide sequence ID" value="NZ_CP049742.1"/>
</dbReference>
<dbReference type="KEGG" id="mcui:G8O30_09210"/>
<evidence type="ECO:0000313" key="2">
    <source>
        <dbReference type="EMBL" id="QPC47132.1"/>
    </source>
</evidence>
<dbReference type="PANTHER" id="PTHR30050:SF10">
    <property type="entry name" value="PHAGE-LIKE ELEMENT PBSX PROTEIN XKDC"/>
    <property type="match status" value="1"/>
</dbReference>
<dbReference type="SUPFAM" id="SSF52540">
    <property type="entry name" value="P-loop containing nucleoside triphosphate hydrolases"/>
    <property type="match status" value="1"/>
</dbReference>
<keyword evidence="3" id="KW-1185">Reference proteome</keyword>
<dbReference type="EMBL" id="CP049742">
    <property type="protein sequence ID" value="QPC47132.1"/>
    <property type="molecule type" value="Genomic_DNA"/>
</dbReference>
<dbReference type="InterPro" id="IPR003593">
    <property type="entry name" value="AAA+_ATPase"/>
</dbReference>
<dbReference type="PANTHER" id="PTHR30050">
    <property type="entry name" value="CHROMOSOMAL REPLICATION INITIATOR PROTEIN DNAA"/>
    <property type="match status" value="1"/>
</dbReference>
<dbReference type="GO" id="GO:0005524">
    <property type="term" value="F:ATP binding"/>
    <property type="evidence" value="ECO:0007669"/>
    <property type="project" value="UniProtKB-KW"/>
</dbReference>
<organism evidence="2 3">
    <name type="scientific">Mangrovibacillus cuniculi</name>
    <dbReference type="NCBI Taxonomy" id="2593652"/>
    <lineage>
        <taxon>Bacteria</taxon>
        <taxon>Bacillati</taxon>
        <taxon>Bacillota</taxon>
        <taxon>Bacilli</taxon>
        <taxon>Bacillales</taxon>
        <taxon>Bacillaceae</taxon>
        <taxon>Mangrovibacillus</taxon>
    </lineage>
</organism>
<dbReference type="CDD" id="cd00009">
    <property type="entry name" value="AAA"/>
    <property type="match status" value="1"/>
</dbReference>
<keyword evidence="2" id="KW-0067">ATP-binding</keyword>
<accession>A0A7S8CBU8</accession>